<dbReference type="Pfam" id="PF08876">
    <property type="entry name" value="DUF1836"/>
    <property type="match status" value="1"/>
</dbReference>
<dbReference type="PATRIC" id="fig|1408103.3.peg.3293"/>
<dbReference type="OrthoDB" id="2351599at2"/>
<accession>A0A0M2SU11</accession>
<evidence type="ECO:0000313" key="2">
    <source>
        <dbReference type="Proteomes" id="UP000034166"/>
    </source>
</evidence>
<sequence>MELFQLSRKDMAEFLLALKGASAKAPKRVLQEAWANAHTKELIEGKTLPAFIDTQIPPIFEKLLKAENHCVGFSLNEIVQLGNQIEFSHLSSTTVQNWVKRDVKELIGTPQHGKKYTIEQAATLFIVEDLKASLDFDSIRKILKLIFNNPADRSDDMVDPLHLYSAYAAIFDKLQHDSCGGEGQSRKLVMEMEIQESAWEHVNKFPSLEDAQKEIVQNVLVTAALTVFCAHYQSLAKKYMTATLFLQGL</sequence>
<dbReference type="EMBL" id="LAYY01000016">
    <property type="protein sequence ID" value="KKK37196.1"/>
    <property type="molecule type" value="Genomic_DNA"/>
</dbReference>
<comment type="caution">
    <text evidence="1">The sequence shown here is derived from an EMBL/GenBank/DDBJ whole genome shotgun (WGS) entry which is preliminary data.</text>
</comment>
<gene>
    <name evidence="1" type="ORF">WQ57_14660</name>
</gene>
<organism evidence="1 2">
    <name type="scientific">Mesobacillus campisalis</name>
    <dbReference type="NCBI Taxonomy" id="1408103"/>
    <lineage>
        <taxon>Bacteria</taxon>
        <taxon>Bacillati</taxon>
        <taxon>Bacillota</taxon>
        <taxon>Bacilli</taxon>
        <taxon>Bacillales</taxon>
        <taxon>Bacillaceae</taxon>
        <taxon>Mesobacillus</taxon>
    </lineage>
</organism>
<dbReference type="RefSeq" id="WP_046524534.1">
    <property type="nucleotide sequence ID" value="NZ_LAYY01000016.1"/>
</dbReference>
<dbReference type="PANTHER" id="PTHR40056:SF1">
    <property type="entry name" value="DUF1836 DOMAIN-CONTAINING PROTEIN"/>
    <property type="match status" value="1"/>
</dbReference>
<protein>
    <recommendedName>
        <fullName evidence="3">DUF1836 domain-containing protein</fullName>
    </recommendedName>
</protein>
<proteinExistence type="predicted"/>
<dbReference type="AlphaFoldDB" id="A0A0M2SU11"/>
<evidence type="ECO:0000313" key="1">
    <source>
        <dbReference type="EMBL" id="KKK37196.1"/>
    </source>
</evidence>
<dbReference type="Proteomes" id="UP000034166">
    <property type="component" value="Unassembled WGS sequence"/>
</dbReference>
<keyword evidence="2" id="KW-1185">Reference proteome</keyword>
<dbReference type="PANTHER" id="PTHR40056">
    <property type="entry name" value="HYPOTHETICAL CYTOSOLIC PROTEIN"/>
    <property type="match status" value="1"/>
</dbReference>
<reference evidence="1 2" key="1">
    <citation type="submission" date="2015-04" db="EMBL/GenBank/DDBJ databases">
        <title>Taxonomic description and genome sequence of Bacillus campisalis sp. nov., a novel member of the genus Bacillus isolated from solar saltern.</title>
        <authorList>
            <person name="Mathan Kumar R."/>
            <person name="Kaur G."/>
            <person name="Kumar A."/>
            <person name="Singh N.K."/>
            <person name="Kaur N."/>
            <person name="Kumar N."/>
            <person name="Mayilraj S."/>
        </authorList>
    </citation>
    <scope>NUCLEOTIDE SEQUENCE [LARGE SCALE GENOMIC DNA]</scope>
    <source>
        <strain evidence="1 2">SA2-6</strain>
    </source>
</reference>
<dbReference type="InterPro" id="IPR014975">
    <property type="entry name" value="DUF1836"/>
</dbReference>
<name>A0A0M2SU11_9BACI</name>
<evidence type="ECO:0008006" key="3">
    <source>
        <dbReference type="Google" id="ProtNLM"/>
    </source>
</evidence>